<dbReference type="EMBL" id="JAUTXU010000015">
    <property type="protein sequence ID" value="KAK3721887.1"/>
    <property type="molecule type" value="Genomic_DNA"/>
</dbReference>
<keyword evidence="2" id="KW-1185">Reference proteome</keyword>
<keyword evidence="1" id="KW-0012">Acyltransferase</keyword>
<accession>A0ACC3NRF1</accession>
<evidence type="ECO:0000313" key="1">
    <source>
        <dbReference type="EMBL" id="KAK3721887.1"/>
    </source>
</evidence>
<organism evidence="1 2">
    <name type="scientific">Vermiconidia calcicola</name>
    <dbReference type="NCBI Taxonomy" id="1690605"/>
    <lineage>
        <taxon>Eukaryota</taxon>
        <taxon>Fungi</taxon>
        <taxon>Dikarya</taxon>
        <taxon>Ascomycota</taxon>
        <taxon>Pezizomycotina</taxon>
        <taxon>Dothideomycetes</taxon>
        <taxon>Dothideomycetidae</taxon>
        <taxon>Mycosphaerellales</taxon>
        <taxon>Extremaceae</taxon>
        <taxon>Vermiconidia</taxon>
    </lineage>
</organism>
<protein>
    <submittedName>
        <fullName evidence="1">Ubiquitin-conjugating enzyme E2 15</fullName>
        <ecNumber evidence="1">2.3.2.23</ecNumber>
    </submittedName>
</protein>
<evidence type="ECO:0000313" key="2">
    <source>
        <dbReference type="Proteomes" id="UP001281147"/>
    </source>
</evidence>
<keyword evidence="1" id="KW-0808">Transferase</keyword>
<comment type="caution">
    <text evidence="1">The sequence shown here is derived from an EMBL/GenBank/DDBJ whole genome shotgun (WGS) entry which is preliminary data.</text>
</comment>
<reference evidence="1" key="1">
    <citation type="submission" date="2023-07" db="EMBL/GenBank/DDBJ databases">
        <title>Black Yeasts Isolated from many extreme environments.</title>
        <authorList>
            <person name="Coleine C."/>
            <person name="Stajich J.E."/>
            <person name="Selbmann L."/>
        </authorList>
    </citation>
    <scope>NUCLEOTIDE SEQUENCE</scope>
    <source>
        <strain evidence="1">CCFEE 5714</strain>
    </source>
</reference>
<name>A0ACC3NRF1_9PEZI</name>
<gene>
    <name evidence="1" type="primary">ubc15_1</name>
    <name evidence="1" type="ORF">LTR37_002703</name>
</gene>
<proteinExistence type="predicted"/>
<dbReference type="EC" id="2.3.2.23" evidence="1"/>
<dbReference type="Proteomes" id="UP001281147">
    <property type="component" value="Unassembled WGS sequence"/>
</dbReference>
<sequence length="155" mass="17218">MASPPNRSDSASGSPGGRSSAAILLSRQFKQMQTDKDIPGISCGLVGNSVFDWEIMLMLDEEQDSLYGVYENGEVCISILHPPEDDKYGYESASERWSPVQNPESILLSVISMLGSPNDESPANTDAGKLWRNDKKEFRKRVRKCVRDSQDSAWD</sequence>